<reference evidence="2" key="1">
    <citation type="submission" date="2022-03" db="EMBL/GenBank/DDBJ databases">
        <authorList>
            <person name="Alioto T."/>
            <person name="Alioto T."/>
            <person name="Gomez Garrido J."/>
        </authorList>
    </citation>
    <scope>NUCLEOTIDE SEQUENCE</scope>
</reference>
<accession>A0AAD1RAB8</accession>
<name>A0AAD1RAB8_PELCU</name>
<organism evidence="2 3">
    <name type="scientific">Pelobates cultripes</name>
    <name type="common">Western spadefoot toad</name>
    <dbReference type="NCBI Taxonomy" id="61616"/>
    <lineage>
        <taxon>Eukaryota</taxon>
        <taxon>Metazoa</taxon>
        <taxon>Chordata</taxon>
        <taxon>Craniata</taxon>
        <taxon>Vertebrata</taxon>
        <taxon>Euteleostomi</taxon>
        <taxon>Amphibia</taxon>
        <taxon>Batrachia</taxon>
        <taxon>Anura</taxon>
        <taxon>Pelobatoidea</taxon>
        <taxon>Pelobatidae</taxon>
        <taxon>Pelobates</taxon>
    </lineage>
</organism>
<dbReference type="AlphaFoldDB" id="A0AAD1RAB8"/>
<feature type="region of interest" description="Disordered" evidence="1">
    <location>
        <begin position="1"/>
        <end position="107"/>
    </location>
</feature>
<dbReference type="EMBL" id="OW240913">
    <property type="protein sequence ID" value="CAH2246256.1"/>
    <property type="molecule type" value="Genomic_DNA"/>
</dbReference>
<dbReference type="Proteomes" id="UP001295444">
    <property type="component" value="Chromosome 02"/>
</dbReference>
<keyword evidence="3" id="KW-1185">Reference proteome</keyword>
<evidence type="ECO:0000256" key="1">
    <source>
        <dbReference type="SAM" id="MobiDB-lite"/>
    </source>
</evidence>
<feature type="compositionally biased region" description="Basic residues" evidence="1">
    <location>
        <begin position="51"/>
        <end position="60"/>
    </location>
</feature>
<evidence type="ECO:0000313" key="3">
    <source>
        <dbReference type="Proteomes" id="UP001295444"/>
    </source>
</evidence>
<feature type="compositionally biased region" description="Polar residues" evidence="1">
    <location>
        <begin position="1"/>
        <end position="15"/>
    </location>
</feature>
<protein>
    <submittedName>
        <fullName evidence="2">Uncharacterized protein</fullName>
    </submittedName>
</protein>
<sequence>MARETGAQQTSTHSKTNTEDKKPAKLGYAGMPVSHMERCTPLQESCTSPHSQHRRKRPSLRRTVCGGASQSPLRAAAQQRPKMPHRSTTSQPSHQRQVQKRWTTLLSHDVAQDEESLSIHRTFIAGQYTHGSGAPSQGIG</sequence>
<feature type="compositionally biased region" description="Polar residues" evidence="1">
    <location>
        <begin position="86"/>
        <end position="106"/>
    </location>
</feature>
<gene>
    <name evidence="2" type="ORF">PECUL_23A058570</name>
</gene>
<evidence type="ECO:0000313" key="2">
    <source>
        <dbReference type="EMBL" id="CAH2246256.1"/>
    </source>
</evidence>
<proteinExistence type="predicted"/>